<dbReference type="PANTHER" id="PTHR37833">
    <property type="entry name" value="LIPOPROTEIN-RELATED"/>
    <property type="match status" value="1"/>
</dbReference>
<sequence length="161" mass="17134">MKLILIGLSLTLLLIFGGVFLVSKTNNKASLAGGQNTQVSVDKTSYDWGEIGINDGKVQAEFTLTNAGAASLQLANVSTSCECTTAQIVIEGKASPYFGMHQKSSWTGQVEPGKSAKLIVEFDPAFHGPQGIGQITRQAVVETNDSKQRQLTFVTTANVIK</sequence>
<evidence type="ECO:0000313" key="2">
    <source>
        <dbReference type="Proteomes" id="UP000176791"/>
    </source>
</evidence>
<evidence type="ECO:0008006" key="3">
    <source>
        <dbReference type="Google" id="ProtNLM"/>
    </source>
</evidence>
<dbReference type="Pfam" id="PF07610">
    <property type="entry name" value="DUF1573"/>
    <property type="match status" value="1"/>
</dbReference>
<dbReference type="PANTHER" id="PTHR37833:SF1">
    <property type="entry name" value="SIGNAL PEPTIDE PROTEIN"/>
    <property type="match status" value="1"/>
</dbReference>
<dbReference type="Gene3D" id="2.60.40.10">
    <property type="entry name" value="Immunoglobulins"/>
    <property type="match status" value="1"/>
</dbReference>
<accession>A0A1F5DN30</accession>
<reference evidence="1 2" key="1">
    <citation type="journal article" date="2016" name="Nat. Commun.">
        <title>Thousands of microbial genomes shed light on interconnected biogeochemical processes in an aquifer system.</title>
        <authorList>
            <person name="Anantharaman K."/>
            <person name="Brown C.T."/>
            <person name="Hug L.A."/>
            <person name="Sharon I."/>
            <person name="Castelle C.J."/>
            <person name="Probst A.J."/>
            <person name="Thomas B.C."/>
            <person name="Singh A."/>
            <person name="Wilkins M.J."/>
            <person name="Karaoz U."/>
            <person name="Brodie E.L."/>
            <person name="Williams K.H."/>
            <person name="Hubbard S.S."/>
            <person name="Banfield J.F."/>
        </authorList>
    </citation>
    <scope>NUCLEOTIDE SEQUENCE [LARGE SCALE GENOMIC DNA]</scope>
</reference>
<dbReference type="Proteomes" id="UP000176791">
    <property type="component" value="Unassembled WGS sequence"/>
</dbReference>
<proteinExistence type="predicted"/>
<name>A0A1F5DN30_9BACT</name>
<protein>
    <recommendedName>
        <fullName evidence="3">DUF1573 domain-containing protein</fullName>
    </recommendedName>
</protein>
<dbReference type="STRING" id="1797460.A3E73_02920"/>
<dbReference type="InterPro" id="IPR011467">
    <property type="entry name" value="DUF1573"/>
</dbReference>
<dbReference type="EMBL" id="MEZN01000013">
    <property type="protein sequence ID" value="OGD56569.1"/>
    <property type="molecule type" value="Genomic_DNA"/>
</dbReference>
<evidence type="ECO:0000313" key="1">
    <source>
        <dbReference type="EMBL" id="OGD56569.1"/>
    </source>
</evidence>
<gene>
    <name evidence="1" type="ORF">A3E73_02920</name>
</gene>
<dbReference type="InterPro" id="IPR013783">
    <property type="entry name" value="Ig-like_fold"/>
</dbReference>
<comment type="caution">
    <text evidence="1">The sequence shown here is derived from an EMBL/GenBank/DDBJ whole genome shotgun (WGS) entry which is preliminary data.</text>
</comment>
<organism evidence="1 2">
    <name type="scientific">Candidatus Beckwithbacteria bacterium RIFCSPHIGHO2_12_FULL_47_17</name>
    <dbReference type="NCBI Taxonomy" id="1797460"/>
    <lineage>
        <taxon>Bacteria</taxon>
        <taxon>Candidatus Beckwithiibacteriota</taxon>
    </lineage>
</organism>
<dbReference type="AlphaFoldDB" id="A0A1F5DN30"/>